<evidence type="ECO:0000313" key="5">
    <source>
        <dbReference type="Proteomes" id="UP000538292"/>
    </source>
</evidence>
<comment type="caution">
    <text evidence="4">The sequence shown here is derived from an EMBL/GenBank/DDBJ whole genome shotgun (WGS) entry which is preliminary data.</text>
</comment>
<feature type="domain" description="Mechanosensitive ion channel MscS" evidence="3">
    <location>
        <begin position="1"/>
        <end position="41"/>
    </location>
</feature>
<dbReference type="Gene3D" id="2.30.30.60">
    <property type="match status" value="1"/>
</dbReference>
<evidence type="ECO:0000256" key="2">
    <source>
        <dbReference type="ARBA" id="ARBA00022475"/>
    </source>
</evidence>
<dbReference type="EMBL" id="JACEOL010000071">
    <property type="protein sequence ID" value="MBA4603819.1"/>
    <property type="molecule type" value="Genomic_DNA"/>
</dbReference>
<dbReference type="InterPro" id="IPR023408">
    <property type="entry name" value="MscS_beta-dom_sf"/>
</dbReference>
<dbReference type="SUPFAM" id="SSF82689">
    <property type="entry name" value="Mechanosensitive channel protein MscS (YggB), C-terminal domain"/>
    <property type="match status" value="1"/>
</dbReference>
<dbReference type="Proteomes" id="UP000538292">
    <property type="component" value="Unassembled WGS sequence"/>
</dbReference>
<organism evidence="4 5">
    <name type="scientific">Thermoactinomyces mirandus</name>
    <dbReference type="NCBI Taxonomy" id="2756294"/>
    <lineage>
        <taxon>Bacteria</taxon>
        <taxon>Bacillati</taxon>
        <taxon>Bacillota</taxon>
        <taxon>Bacilli</taxon>
        <taxon>Bacillales</taxon>
        <taxon>Thermoactinomycetaceae</taxon>
        <taxon>Thermoactinomyces</taxon>
    </lineage>
</organism>
<protein>
    <submittedName>
        <fullName evidence="4">Mechanosensitive ion channel</fullName>
    </submittedName>
</protein>
<keyword evidence="2" id="KW-1003">Cell membrane</keyword>
<comment type="subcellular location">
    <subcellularLocation>
        <location evidence="1">Cell membrane</location>
    </subcellularLocation>
</comment>
<dbReference type="Pfam" id="PF00924">
    <property type="entry name" value="MS_channel_2nd"/>
    <property type="match status" value="1"/>
</dbReference>
<proteinExistence type="predicted"/>
<dbReference type="InterPro" id="IPR006685">
    <property type="entry name" value="MscS_channel_2nd"/>
</dbReference>
<dbReference type="PANTHER" id="PTHR30460">
    <property type="entry name" value="MODERATE CONDUCTANCE MECHANOSENSITIVE CHANNEL YBIO"/>
    <property type="match status" value="1"/>
</dbReference>
<dbReference type="PANTHER" id="PTHR30460:SF0">
    <property type="entry name" value="MODERATE CONDUCTANCE MECHANOSENSITIVE CHANNEL YBIO"/>
    <property type="match status" value="1"/>
</dbReference>
<keyword evidence="2" id="KW-0472">Membrane</keyword>
<sequence>VNGFSGTVEHVGLRVLKIRDQGGDLHFILNREVKSLTNHSRGPRLAKVDLPLASGADLDKAISCLENECRRITGNLPEVIEAPQVLGVIDVTPQTSTVRIQVHTENGQQFKVERILRKELIKIVDQSGYLLTEST</sequence>
<name>A0A7W1XV21_9BACL</name>
<dbReference type="AlphaFoldDB" id="A0A7W1XV21"/>
<keyword evidence="5" id="KW-1185">Reference proteome</keyword>
<evidence type="ECO:0000259" key="3">
    <source>
        <dbReference type="Pfam" id="PF00924"/>
    </source>
</evidence>
<dbReference type="RefSeq" id="WP_181742291.1">
    <property type="nucleotide sequence ID" value="NZ_JACEOL010000071.1"/>
</dbReference>
<evidence type="ECO:0000256" key="1">
    <source>
        <dbReference type="ARBA" id="ARBA00004236"/>
    </source>
</evidence>
<feature type="non-terminal residue" evidence="4">
    <location>
        <position position="1"/>
    </location>
</feature>
<dbReference type="Gene3D" id="3.30.70.100">
    <property type="match status" value="1"/>
</dbReference>
<dbReference type="GO" id="GO:0008381">
    <property type="term" value="F:mechanosensitive monoatomic ion channel activity"/>
    <property type="evidence" value="ECO:0007669"/>
    <property type="project" value="InterPro"/>
</dbReference>
<evidence type="ECO:0000313" key="4">
    <source>
        <dbReference type="EMBL" id="MBA4603819.1"/>
    </source>
</evidence>
<dbReference type="InterPro" id="IPR045276">
    <property type="entry name" value="YbiO_bact"/>
</dbReference>
<dbReference type="InterPro" id="IPR011066">
    <property type="entry name" value="MscS_channel_C_sf"/>
</dbReference>
<dbReference type="GO" id="GO:0005886">
    <property type="term" value="C:plasma membrane"/>
    <property type="evidence" value="ECO:0007669"/>
    <property type="project" value="UniProtKB-SubCell"/>
</dbReference>
<reference evidence="4 5" key="1">
    <citation type="submission" date="2020-07" db="EMBL/GenBank/DDBJ databases">
        <title>Thermoactinomyces phylogeny.</title>
        <authorList>
            <person name="Dunlap C."/>
        </authorList>
    </citation>
    <scope>NUCLEOTIDE SEQUENCE [LARGE SCALE GENOMIC DNA]</scope>
    <source>
        <strain evidence="4 5">AMNI-1</strain>
    </source>
</reference>
<accession>A0A7W1XV21</accession>
<gene>
    <name evidence="4" type="ORF">H2C83_16250</name>
</gene>